<dbReference type="Proteomes" id="UP001056120">
    <property type="component" value="Linkage Group LG05"/>
</dbReference>
<keyword evidence="2" id="KW-1185">Reference proteome</keyword>
<sequence>MCKKHTQTTFSIPTTTTTTIHEKPTQPNPSPPPHLRLTISPTITPYNNTTDGTLTLIKSIIFPIIARFHAGYFRITLSLCWQTLLWKTLGDPPENAHAYRRMLVAIPSAAFLLMWSLSLFILVSLSILYMLKCALLSNMVKKEYLNHISVNYLFAPWISWLLLLQSSPFLAPKTLYYLFLWWVFVVPIFILDVKIYGQWFTKGKKRFLSTAANPASQLSVIGNFVGARAAAQMGSKEGAMVMFSLGMVHYLVLFVTLYQRLSGNSCMPAMLRPVMFLFFAAPSMASLAWDSISGTFDCSSKMLFYLSIFLFLSLVLRPNLFKKSMEKFNVVWWAYSYPLTVLALASTEYAQEMKTGVAHLLMIILSGLSVLVSFILMVYTALNTNILMPRDEDDDNDELIFMTLKT</sequence>
<proteinExistence type="predicted"/>
<evidence type="ECO:0000313" key="1">
    <source>
        <dbReference type="EMBL" id="KAI3815083.1"/>
    </source>
</evidence>
<organism evidence="1 2">
    <name type="scientific">Smallanthus sonchifolius</name>
    <dbReference type="NCBI Taxonomy" id="185202"/>
    <lineage>
        <taxon>Eukaryota</taxon>
        <taxon>Viridiplantae</taxon>
        <taxon>Streptophyta</taxon>
        <taxon>Embryophyta</taxon>
        <taxon>Tracheophyta</taxon>
        <taxon>Spermatophyta</taxon>
        <taxon>Magnoliopsida</taxon>
        <taxon>eudicotyledons</taxon>
        <taxon>Gunneridae</taxon>
        <taxon>Pentapetalae</taxon>
        <taxon>asterids</taxon>
        <taxon>campanulids</taxon>
        <taxon>Asterales</taxon>
        <taxon>Asteraceae</taxon>
        <taxon>Asteroideae</taxon>
        <taxon>Heliantheae alliance</taxon>
        <taxon>Millerieae</taxon>
        <taxon>Smallanthus</taxon>
    </lineage>
</organism>
<name>A0ACB9J570_9ASTR</name>
<evidence type="ECO:0000313" key="2">
    <source>
        <dbReference type="Proteomes" id="UP001056120"/>
    </source>
</evidence>
<accession>A0ACB9J570</accession>
<protein>
    <submittedName>
        <fullName evidence="1">Uncharacterized protein</fullName>
    </submittedName>
</protein>
<reference evidence="1 2" key="2">
    <citation type="journal article" date="2022" name="Mol. Ecol. Resour.">
        <title>The genomes of chicory, endive, great burdock and yacon provide insights into Asteraceae paleo-polyploidization history and plant inulin production.</title>
        <authorList>
            <person name="Fan W."/>
            <person name="Wang S."/>
            <person name="Wang H."/>
            <person name="Wang A."/>
            <person name="Jiang F."/>
            <person name="Liu H."/>
            <person name="Zhao H."/>
            <person name="Xu D."/>
            <person name="Zhang Y."/>
        </authorList>
    </citation>
    <scope>NUCLEOTIDE SEQUENCE [LARGE SCALE GENOMIC DNA]</scope>
    <source>
        <strain evidence="2">cv. Yunnan</strain>
        <tissue evidence="1">Leaves</tissue>
    </source>
</reference>
<comment type="caution">
    <text evidence="1">The sequence shown here is derived from an EMBL/GenBank/DDBJ whole genome shotgun (WGS) entry which is preliminary data.</text>
</comment>
<dbReference type="EMBL" id="CM042022">
    <property type="protein sequence ID" value="KAI3815083.1"/>
    <property type="molecule type" value="Genomic_DNA"/>
</dbReference>
<reference evidence="2" key="1">
    <citation type="journal article" date="2022" name="Mol. Ecol. Resour.">
        <title>The genomes of chicory, endive, great burdock and yacon provide insights into Asteraceae palaeo-polyploidization history and plant inulin production.</title>
        <authorList>
            <person name="Fan W."/>
            <person name="Wang S."/>
            <person name="Wang H."/>
            <person name="Wang A."/>
            <person name="Jiang F."/>
            <person name="Liu H."/>
            <person name="Zhao H."/>
            <person name="Xu D."/>
            <person name="Zhang Y."/>
        </authorList>
    </citation>
    <scope>NUCLEOTIDE SEQUENCE [LARGE SCALE GENOMIC DNA]</scope>
    <source>
        <strain evidence="2">cv. Yunnan</strain>
    </source>
</reference>
<gene>
    <name evidence="1" type="ORF">L1987_14737</name>
</gene>